<feature type="transmembrane region" description="Helical" evidence="6">
    <location>
        <begin position="6"/>
        <end position="24"/>
    </location>
</feature>
<keyword evidence="8" id="KW-1185">Reference proteome</keyword>
<feature type="transmembrane region" description="Helical" evidence="6">
    <location>
        <begin position="92"/>
        <end position="115"/>
    </location>
</feature>
<dbReference type="Pfam" id="PF04172">
    <property type="entry name" value="LrgB"/>
    <property type="match status" value="1"/>
</dbReference>
<reference evidence="7 8" key="1">
    <citation type="submission" date="2021-03" db="EMBL/GenBank/DDBJ databases">
        <title>Genomic Encyclopedia of Type Strains, Phase IV (KMG-IV): sequencing the most valuable type-strain genomes for metagenomic binning, comparative biology and taxonomic classification.</title>
        <authorList>
            <person name="Goeker M."/>
        </authorList>
    </citation>
    <scope>NUCLEOTIDE SEQUENCE [LARGE SCALE GENOMIC DNA]</scope>
    <source>
        <strain evidence="7 8">DSM 25609</strain>
    </source>
</reference>
<evidence type="ECO:0000256" key="5">
    <source>
        <dbReference type="ARBA" id="ARBA00023136"/>
    </source>
</evidence>
<keyword evidence="4 6" id="KW-1133">Transmembrane helix</keyword>
<feature type="transmembrane region" description="Helical" evidence="6">
    <location>
        <begin position="208"/>
        <end position="228"/>
    </location>
</feature>
<feature type="transmembrane region" description="Helical" evidence="6">
    <location>
        <begin position="63"/>
        <end position="80"/>
    </location>
</feature>
<feature type="transmembrane region" description="Helical" evidence="6">
    <location>
        <begin position="31"/>
        <end position="51"/>
    </location>
</feature>
<dbReference type="GO" id="GO:0016787">
    <property type="term" value="F:hydrolase activity"/>
    <property type="evidence" value="ECO:0007669"/>
    <property type="project" value="UniProtKB-KW"/>
</dbReference>
<dbReference type="EMBL" id="JAGGKX010000011">
    <property type="protein sequence ID" value="MBP1970227.1"/>
    <property type="molecule type" value="Genomic_DNA"/>
</dbReference>
<keyword evidence="5 6" id="KW-0472">Membrane</keyword>
<feature type="transmembrane region" description="Helical" evidence="6">
    <location>
        <begin position="148"/>
        <end position="168"/>
    </location>
</feature>
<keyword evidence="3 6" id="KW-0812">Transmembrane</keyword>
<dbReference type="PANTHER" id="PTHR30249:SF17">
    <property type="entry name" value="HOLIN-LIKE PROTEIN CIDB"/>
    <property type="match status" value="1"/>
</dbReference>
<dbReference type="InterPro" id="IPR007300">
    <property type="entry name" value="CidB/LrgB"/>
</dbReference>
<name>A0ABS4IH08_9BACI</name>
<dbReference type="RefSeq" id="WP_209463365.1">
    <property type="nucleotide sequence ID" value="NZ_CP110224.1"/>
</dbReference>
<organism evidence="7 8">
    <name type="scientific">Virgibacillus natechei</name>
    <dbReference type="NCBI Taxonomy" id="1216297"/>
    <lineage>
        <taxon>Bacteria</taxon>
        <taxon>Bacillati</taxon>
        <taxon>Bacillota</taxon>
        <taxon>Bacilli</taxon>
        <taxon>Bacillales</taxon>
        <taxon>Bacillaceae</taxon>
        <taxon>Virgibacillus</taxon>
    </lineage>
</organism>
<evidence type="ECO:0000256" key="1">
    <source>
        <dbReference type="ARBA" id="ARBA00004651"/>
    </source>
</evidence>
<sequence>MIDFLIGLAAIGGTVSIYLVLRLLHIKWGYTFTMPAITGTIVIVVILLIFNIPYETYMIGGDWINQLLGPAVVALAYPLYRHYETLKKLTVPILSGTSVGAVVGVSTGVLLAKWAGFEEEIIYSLTPKNATTPVAMDISGTLEGSESLAAIFVMIAGIGGVFVSSFVFKYCGITHYLGRGVGLGSASHGIGTASAIERSHLEGSVSTIAMVVSAVTVSIIAPWLVMLLM</sequence>
<evidence type="ECO:0000256" key="3">
    <source>
        <dbReference type="ARBA" id="ARBA00022692"/>
    </source>
</evidence>
<evidence type="ECO:0000313" key="7">
    <source>
        <dbReference type="EMBL" id="MBP1970227.1"/>
    </source>
</evidence>
<gene>
    <name evidence="7" type="ORF">J2Z83_002345</name>
</gene>
<keyword evidence="2" id="KW-1003">Cell membrane</keyword>
<protein>
    <submittedName>
        <fullName evidence="7">Murein hydrolase (TIGR00659 family)</fullName>
    </submittedName>
</protein>
<feature type="transmembrane region" description="Helical" evidence="6">
    <location>
        <begin position="180"/>
        <end position="196"/>
    </location>
</feature>
<keyword evidence="7" id="KW-0378">Hydrolase</keyword>
<evidence type="ECO:0000313" key="8">
    <source>
        <dbReference type="Proteomes" id="UP001519345"/>
    </source>
</evidence>
<proteinExistence type="predicted"/>
<comment type="caution">
    <text evidence="7">The sequence shown here is derived from an EMBL/GenBank/DDBJ whole genome shotgun (WGS) entry which is preliminary data.</text>
</comment>
<evidence type="ECO:0000256" key="4">
    <source>
        <dbReference type="ARBA" id="ARBA00022989"/>
    </source>
</evidence>
<accession>A0ABS4IH08</accession>
<evidence type="ECO:0000256" key="6">
    <source>
        <dbReference type="SAM" id="Phobius"/>
    </source>
</evidence>
<dbReference type="Proteomes" id="UP001519345">
    <property type="component" value="Unassembled WGS sequence"/>
</dbReference>
<evidence type="ECO:0000256" key="2">
    <source>
        <dbReference type="ARBA" id="ARBA00022475"/>
    </source>
</evidence>
<dbReference type="PANTHER" id="PTHR30249">
    <property type="entry name" value="PUTATIVE SEROTONIN TRANSPORTER"/>
    <property type="match status" value="1"/>
</dbReference>
<comment type="subcellular location">
    <subcellularLocation>
        <location evidence="1">Cell membrane</location>
        <topology evidence="1">Multi-pass membrane protein</topology>
    </subcellularLocation>
</comment>